<reference evidence="1" key="2">
    <citation type="journal article" date="2007" name="Nature">
        <title>Evolution of genes and genomes on the Drosophila phylogeny.</title>
        <authorList>
            <consortium name="Drosophila 12 Genomes Consortium"/>
            <person name="Clark A.G."/>
            <person name="Eisen M.B."/>
            <person name="Smith D.R."/>
            <person name="Bergman C.M."/>
            <person name="Oliver B."/>
            <person name="Markow T.A."/>
            <person name="Kaufman T.C."/>
            <person name="Kellis M."/>
            <person name="Gelbart W."/>
            <person name="Iyer V.N."/>
            <person name="Pollard D.A."/>
            <person name="Sackton T.B."/>
            <person name="Larracuente A.M."/>
            <person name="Singh N.D."/>
            <person name="Abad J.P."/>
            <person name="Abt D.N."/>
            <person name="Adryan B."/>
            <person name="Aguade M."/>
            <person name="Akashi H."/>
            <person name="Anderson W.W."/>
            <person name="Aquadro C.F."/>
            <person name="Ardell D.H."/>
            <person name="Arguello R."/>
            <person name="Artieri C.G."/>
            <person name="Barbash D.A."/>
            <person name="Barker D."/>
            <person name="Barsanti P."/>
            <person name="Batterham P."/>
            <person name="Batzoglou S."/>
            <person name="Begun D."/>
            <person name="Bhutkar A."/>
            <person name="Blanco E."/>
            <person name="Bosak S.A."/>
            <person name="Bradley R.K."/>
            <person name="Brand A.D."/>
            <person name="Brent M.R."/>
            <person name="Brooks A.N."/>
            <person name="Brown R.H."/>
            <person name="Butlin R.K."/>
            <person name="Caggese C."/>
            <person name="Calvi B.R."/>
            <person name="Bernardo de Carvalho A."/>
            <person name="Caspi A."/>
            <person name="Castrezana S."/>
            <person name="Celniker S.E."/>
            <person name="Chang J.L."/>
            <person name="Chapple C."/>
            <person name="Chatterji S."/>
            <person name="Chinwalla A."/>
            <person name="Civetta A."/>
            <person name="Clifton S.W."/>
            <person name="Comeron J.M."/>
            <person name="Costello J.C."/>
            <person name="Coyne J.A."/>
            <person name="Daub J."/>
            <person name="David R.G."/>
            <person name="Delcher A.L."/>
            <person name="Delehaunty K."/>
            <person name="Do C.B."/>
            <person name="Ebling H."/>
            <person name="Edwards K."/>
            <person name="Eickbush T."/>
            <person name="Evans J.D."/>
            <person name="Filipski A."/>
            <person name="Findeiss S."/>
            <person name="Freyhult E."/>
            <person name="Fulton L."/>
            <person name="Fulton R."/>
            <person name="Garcia A.C."/>
            <person name="Gardiner A."/>
            <person name="Garfield D.A."/>
            <person name="Garvin B.E."/>
            <person name="Gibson G."/>
            <person name="Gilbert D."/>
            <person name="Gnerre S."/>
            <person name="Godfrey J."/>
            <person name="Good R."/>
            <person name="Gotea V."/>
            <person name="Gravely B."/>
            <person name="Greenberg A.J."/>
            <person name="Griffiths-Jones S."/>
            <person name="Gross S."/>
            <person name="Guigo R."/>
            <person name="Gustafson E.A."/>
            <person name="Haerty W."/>
            <person name="Hahn M.W."/>
            <person name="Halligan D.L."/>
            <person name="Halpern A.L."/>
            <person name="Halter G.M."/>
            <person name="Han M.V."/>
            <person name="Heger A."/>
            <person name="Hillier L."/>
            <person name="Hinrichs A.S."/>
            <person name="Holmes I."/>
            <person name="Hoskins R.A."/>
            <person name="Hubisz M.J."/>
            <person name="Hultmark D."/>
            <person name="Huntley M.A."/>
            <person name="Jaffe D.B."/>
            <person name="Jagadeeshan S."/>
            <person name="Jeck W.R."/>
            <person name="Johnson J."/>
            <person name="Jones C.D."/>
            <person name="Jordan W.C."/>
            <person name="Karpen G.H."/>
            <person name="Kataoka E."/>
            <person name="Keightley P.D."/>
            <person name="Kheradpour P."/>
            <person name="Kirkness E.F."/>
            <person name="Koerich L.B."/>
            <person name="Kristiansen K."/>
            <person name="Kudrna D."/>
            <person name="Kulathinal R.J."/>
            <person name="Kumar S."/>
            <person name="Kwok R."/>
            <person name="Lander E."/>
            <person name="Langley C.H."/>
            <person name="Lapoint R."/>
            <person name="Lazzaro B.P."/>
            <person name="Lee S.J."/>
            <person name="Levesque L."/>
            <person name="Li R."/>
            <person name="Lin C.F."/>
            <person name="Lin M.F."/>
            <person name="Lindblad-Toh K."/>
            <person name="Llopart A."/>
            <person name="Long M."/>
            <person name="Low L."/>
            <person name="Lozovsky E."/>
            <person name="Lu J."/>
            <person name="Luo M."/>
            <person name="Machado C.A."/>
            <person name="Makalowski W."/>
            <person name="Marzo M."/>
            <person name="Matsuda M."/>
            <person name="Matzkin L."/>
            <person name="McAllister B."/>
            <person name="McBride C.S."/>
            <person name="McKernan B."/>
            <person name="McKernan K."/>
            <person name="Mendez-Lago M."/>
            <person name="Minx P."/>
            <person name="Mollenhauer M.U."/>
            <person name="Montooth K."/>
            <person name="Mount S.M."/>
            <person name="Mu X."/>
            <person name="Myers E."/>
            <person name="Negre B."/>
            <person name="Newfeld S."/>
            <person name="Nielsen R."/>
            <person name="Noor M.A."/>
            <person name="O'Grady P."/>
            <person name="Pachter L."/>
            <person name="Papaceit M."/>
            <person name="Parisi M.J."/>
            <person name="Parisi M."/>
            <person name="Parts L."/>
            <person name="Pedersen J.S."/>
            <person name="Pesole G."/>
            <person name="Phillippy A.M."/>
            <person name="Ponting C.P."/>
            <person name="Pop M."/>
            <person name="Porcelli D."/>
            <person name="Powell J.R."/>
            <person name="Prohaska S."/>
            <person name="Pruitt K."/>
            <person name="Puig M."/>
            <person name="Quesneville H."/>
            <person name="Ram K.R."/>
            <person name="Rand D."/>
            <person name="Rasmussen M.D."/>
            <person name="Reed L.K."/>
            <person name="Reenan R."/>
            <person name="Reily A."/>
            <person name="Remington K.A."/>
            <person name="Rieger T.T."/>
            <person name="Ritchie M.G."/>
            <person name="Robin C."/>
            <person name="Rogers Y.H."/>
            <person name="Rohde C."/>
            <person name="Rozas J."/>
            <person name="Rubenfield M.J."/>
            <person name="Ruiz A."/>
            <person name="Russo S."/>
            <person name="Salzberg S.L."/>
            <person name="Sanchez-Gracia A."/>
            <person name="Saranga D.J."/>
            <person name="Sato H."/>
            <person name="Schaeffer S.W."/>
            <person name="Schatz M.C."/>
            <person name="Schlenke T."/>
            <person name="Schwartz R."/>
            <person name="Segarra C."/>
            <person name="Singh R.S."/>
            <person name="Sirot L."/>
            <person name="Sirota M."/>
            <person name="Sisneros N.B."/>
            <person name="Smith C.D."/>
            <person name="Smith T.F."/>
            <person name="Spieth J."/>
            <person name="Stage D.E."/>
            <person name="Stark A."/>
            <person name="Stephan W."/>
            <person name="Strausberg R.L."/>
            <person name="Strempel S."/>
            <person name="Sturgill D."/>
            <person name="Sutton G."/>
            <person name="Sutton G.G."/>
            <person name="Tao W."/>
            <person name="Teichmann S."/>
            <person name="Tobari Y.N."/>
            <person name="Tomimura Y."/>
            <person name="Tsolas J.M."/>
            <person name="Valente V.L."/>
            <person name="Venter E."/>
            <person name="Venter J.C."/>
            <person name="Vicario S."/>
            <person name="Vieira F.G."/>
            <person name="Vilella A.J."/>
            <person name="Villasante A."/>
            <person name="Walenz B."/>
            <person name="Wang J."/>
            <person name="Wasserman M."/>
            <person name="Watts T."/>
            <person name="Wilson D."/>
            <person name="Wilson R.K."/>
            <person name="Wing R.A."/>
            <person name="Wolfner M.F."/>
            <person name="Wong A."/>
            <person name="Wong G.K."/>
            <person name="Wu C.I."/>
            <person name="Wu G."/>
            <person name="Yamamoto D."/>
            <person name="Yang H.P."/>
            <person name="Yang S.P."/>
            <person name="Yorke J.A."/>
            <person name="Yoshida K."/>
            <person name="Zdobnov E."/>
            <person name="Zhang P."/>
            <person name="Zhang Y."/>
            <person name="Zimin A.V."/>
            <person name="Baldwin J."/>
            <person name="Abdouelleil A."/>
            <person name="Abdulkadir J."/>
            <person name="Abebe A."/>
            <person name="Abera B."/>
            <person name="Abreu J."/>
            <person name="Acer S.C."/>
            <person name="Aftuck L."/>
            <person name="Alexander A."/>
            <person name="An P."/>
            <person name="Anderson E."/>
            <person name="Anderson S."/>
            <person name="Arachi H."/>
            <person name="Azer M."/>
            <person name="Bachantsang P."/>
            <person name="Barry A."/>
            <person name="Bayul T."/>
            <person name="Berlin A."/>
            <person name="Bessette D."/>
            <person name="Bloom T."/>
            <person name="Blye J."/>
            <person name="Boguslavskiy L."/>
            <person name="Bonnet C."/>
            <person name="Boukhgalter B."/>
            <person name="Bourzgui I."/>
            <person name="Brown A."/>
            <person name="Cahill P."/>
            <person name="Channer S."/>
            <person name="Cheshatsang Y."/>
            <person name="Chuda L."/>
            <person name="Citroen M."/>
            <person name="Collymore A."/>
            <person name="Cooke P."/>
            <person name="Costello M."/>
            <person name="D'Aco K."/>
            <person name="Daza R."/>
            <person name="De Haan G."/>
            <person name="DeGray S."/>
            <person name="DeMaso C."/>
            <person name="Dhargay N."/>
            <person name="Dooley K."/>
            <person name="Dooley E."/>
            <person name="Doricent M."/>
            <person name="Dorje P."/>
            <person name="Dorjee K."/>
            <person name="Dupes A."/>
            <person name="Elong R."/>
            <person name="Falk J."/>
            <person name="Farina A."/>
            <person name="Faro S."/>
            <person name="Ferguson D."/>
            <person name="Fisher S."/>
            <person name="Foley C.D."/>
            <person name="Franke A."/>
            <person name="Friedrich D."/>
            <person name="Gadbois L."/>
            <person name="Gearin G."/>
            <person name="Gearin C.R."/>
            <person name="Giannoukos G."/>
            <person name="Goode T."/>
            <person name="Graham J."/>
            <person name="Grandbois E."/>
            <person name="Grewal S."/>
            <person name="Gyaltsen K."/>
            <person name="Hafez N."/>
            <person name="Hagos B."/>
            <person name="Hall J."/>
            <person name="Henson C."/>
            <person name="Hollinger A."/>
            <person name="Honan T."/>
            <person name="Huard M.D."/>
            <person name="Hughes L."/>
            <person name="Hurhula B."/>
            <person name="Husby M.E."/>
            <person name="Kamat A."/>
            <person name="Kanga B."/>
            <person name="Kashin S."/>
            <person name="Khazanovich D."/>
            <person name="Kisner P."/>
            <person name="Lance K."/>
            <person name="Lara M."/>
            <person name="Lee W."/>
            <person name="Lennon N."/>
            <person name="Letendre F."/>
            <person name="LeVine R."/>
            <person name="Lipovsky A."/>
            <person name="Liu X."/>
            <person name="Liu J."/>
            <person name="Liu S."/>
            <person name="Lokyitsang T."/>
            <person name="Lokyitsang Y."/>
            <person name="Lubonja R."/>
            <person name="Lui A."/>
            <person name="MacDonald P."/>
            <person name="Magnisalis V."/>
            <person name="Maru K."/>
            <person name="Matthews C."/>
            <person name="McCusker W."/>
            <person name="McDonough S."/>
            <person name="Mehta T."/>
            <person name="Meldrim J."/>
            <person name="Meneus L."/>
            <person name="Mihai O."/>
            <person name="Mihalev A."/>
            <person name="Mihova T."/>
            <person name="Mittelman R."/>
            <person name="Mlenga V."/>
            <person name="Montmayeur A."/>
            <person name="Mulrain L."/>
            <person name="Navidi A."/>
            <person name="Naylor J."/>
            <person name="Negash T."/>
            <person name="Nguyen T."/>
            <person name="Nguyen N."/>
            <person name="Nicol R."/>
            <person name="Norbu C."/>
            <person name="Norbu N."/>
            <person name="Novod N."/>
            <person name="O'Neill B."/>
            <person name="Osman S."/>
            <person name="Markiewicz E."/>
            <person name="Oyono O.L."/>
            <person name="Patti C."/>
            <person name="Phunkhang P."/>
            <person name="Pierre F."/>
            <person name="Priest M."/>
            <person name="Raghuraman S."/>
            <person name="Rege F."/>
            <person name="Reyes R."/>
            <person name="Rise C."/>
            <person name="Rogov P."/>
            <person name="Ross K."/>
            <person name="Ryan E."/>
            <person name="Settipalli S."/>
            <person name="Shea T."/>
            <person name="Sherpa N."/>
            <person name="Shi L."/>
            <person name="Shih D."/>
            <person name="Sparrow T."/>
            <person name="Spaulding J."/>
            <person name="Stalker J."/>
            <person name="Stange-Thomann N."/>
            <person name="Stavropoulos S."/>
            <person name="Stone C."/>
            <person name="Strader C."/>
            <person name="Tesfaye S."/>
            <person name="Thomson T."/>
            <person name="Thoulutsang Y."/>
            <person name="Thoulutsang D."/>
            <person name="Topham K."/>
            <person name="Topping I."/>
            <person name="Tsamla T."/>
            <person name="Vassiliev H."/>
            <person name="Vo A."/>
            <person name="Wangchuk T."/>
            <person name="Wangdi T."/>
            <person name="Weiand M."/>
            <person name="Wilkinson J."/>
            <person name="Wilson A."/>
            <person name="Yadav S."/>
            <person name="Young G."/>
            <person name="Yu Q."/>
            <person name="Zembek L."/>
            <person name="Zhong D."/>
            <person name="Zimmer A."/>
            <person name="Zwirko Z."/>
            <person name="Jaffe D.B."/>
            <person name="Alvarez P."/>
            <person name="Brockman W."/>
            <person name="Butler J."/>
            <person name="Chin C."/>
            <person name="Gnerre S."/>
            <person name="Grabherr M."/>
            <person name="Kleber M."/>
            <person name="Mauceli E."/>
            <person name="MacCallum I."/>
        </authorList>
    </citation>
    <scope>NUCLEOTIDE SEQUENCE [LARGE SCALE GENOMIC DNA]</scope>
    <source>
        <strain evidence="1">MV2-25</strain>
    </source>
</reference>
<gene>
    <name evidence="1" type="primary">Dpse\GA33005</name>
    <name evidence="1" type="ORF">Dpse_GA33005</name>
</gene>
<reference evidence="1" key="4">
    <citation type="submission" date="2015-11" db="EMBL/GenBank/DDBJ databases">
        <authorList>
            <consortium name="FlyBase"/>
        </authorList>
    </citation>
    <scope>NUCLEOTIDE SEQUENCE</scope>
    <source>
        <strain evidence="1">MV2-25</strain>
    </source>
</reference>
<dbReference type="InterPro" id="IPR006594">
    <property type="entry name" value="LisH"/>
</dbReference>
<reference evidence="1" key="3">
    <citation type="journal article" date="2012" name="PLoS ONE">
        <title>Mind the gap: upgrading genomes with Pacific Biosciences RS long-read sequencing technology.</title>
        <authorList>
            <person name="English A.C."/>
            <person name="Richards S."/>
            <person name="Han Y."/>
            <person name="Wang M."/>
            <person name="Vee V."/>
            <person name="Qu J."/>
            <person name="Qin X."/>
            <person name="Muzny D.M."/>
            <person name="Reid J.G."/>
            <person name="Worley K.C."/>
            <person name="Gibbs R.A."/>
        </authorList>
    </citation>
    <scope>NUCLEOTIDE SEQUENCE</scope>
    <source>
        <strain evidence="1">MV2-25</strain>
    </source>
</reference>
<evidence type="ECO:0000313" key="1">
    <source>
        <dbReference type="EMBL" id="KRT05403.1"/>
    </source>
</evidence>
<organism evidence="1">
    <name type="scientific">Drosophila pseudoobscura pseudoobscura</name>
    <name type="common">Fruit fly</name>
    <dbReference type="NCBI Taxonomy" id="46245"/>
    <lineage>
        <taxon>Eukaryota</taxon>
        <taxon>Metazoa</taxon>
        <taxon>Ecdysozoa</taxon>
        <taxon>Arthropoda</taxon>
        <taxon>Hexapoda</taxon>
        <taxon>Insecta</taxon>
        <taxon>Pterygota</taxon>
        <taxon>Neoptera</taxon>
        <taxon>Endopterygota</taxon>
        <taxon>Diptera</taxon>
        <taxon>Brachycera</taxon>
        <taxon>Muscomorpha</taxon>
        <taxon>Ephydroidea</taxon>
        <taxon>Drosophilidae</taxon>
        <taxon>Drosophila</taxon>
        <taxon>Sophophora</taxon>
    </lineage>
</organism>
<proteinExistence type="predicted"/>
<dbReference type="Bgee" id="FBgn0273412">
    <property type="expression patterns" value="Expressed in male reproductive system and 2 other cell types or tissues"/>
</dbReference>
<sequence>MESIVLHSDVARLVLGYLVNQDLKKAAHTLCRTCGRNTLPSSGACRRTTFSMAAWRTSYASTSRSLDLWPRLCRSCRWNCAISCNSSRYPSASSC</sequence>
<dbReference type="PROSITE" id="PS50896">
    <property type="entry name" value="LISH"/>
    <property type="match status" value="1"/>
</dbReference>
<reference evidence="1" key="1">
    <citation type="journal article" date="2005" name="Genome Res.">
        <title>Comparative genome sequencing of Drosophila pseudoobscura: chromosomal, gene, and cis-element evolution.</title>
        <authorList>
            <person name="Richards S."/>
            <person name="Liu Y."/>
            <person name="Bettencourt B.R."/>
            <person name="Hradecky P."/>
            <person name="Letovsky S."/>
            <person name="Nielsen R."/>
            <person name="Thornton K."/>
            <person name="Hubisz M.J."/>
            <person name="Chen R."/>
            <person name="Meisel R.P."/>
            <person name="Couronne O."/>
            <person name="Hua S."/>
            <person name="Smith M.A."/>
            <person name="Zhang P."/>
            <person name="Liu J."/>
            <person name="Bussemaker H.J."/>
            <person name="van Batenburg M.F."/>
            <person name="Howells S.L."/>
            <person name="Scherer S.E."/>
            <person name="Sodergren E."/>
            <person name="Matthews B.B."/>
            <person name="Crosby M.A."/>
            <person name="Schroeder A.J."/>
            <person name="Ortiz-Barrientos D."/>
            <person name="Rives C.M."/>
            <person name="Metzker M.L."/>
            <person name="Muzny D.M."/>
            <person name="Scott G."/>
            <person name="Steffen D."/>
            <person name="Wheeler D.A."/>
            <person name="Worley K.C."/>
            <person name="Havlak P."/>
            <person name="Durbin K.J."/>
            <person name="Egan A."/>
            <person name="Gill R."/>
            <person name="Hume J."/>
            <person name="Morgan M.B."/>
            <person name="Miner G."/>
            <person name="Hamilton C."/>
            <person name="Huang Y."/>
            <person name="Waldron L."/>
            <person name="Verduzco D."/>
            <person name="Clerc-Blankenburg K.P."/>
            <person name="Dubchak I."/>
            <person name="Noor M.A."/>
            <person name="Anderson W."/>
            <person name="White K.P."/>
            <person name="Clark A.G."/>
            <person name="Schaeffer S.W."/>
            <person name="Gelbart W."/>
            <person name="Weinstock G.M."/>
            <person name="Gibbs R.A."/>
        </authorList>
    </citation>
    <scope>NUCLEOTIDE SEQUENCE [LARGE SCALE GENOMIC DNA]</scope>
    <source>
        <strain evidence="1">MV2-25</strain>
    </source>
</reference>
<dbReference type="ExpressionAtlas" id="A0A0R3NWB0">
    <property type="expression patterns" value="baseline"/>
</dbReference>
<name>A0A0R3NWB0_DROPS</name>
<accession>A0A0R3NWB0</accession>
<dbReference type="SMART" id="SM00667">
    <property type="entry name" value="LisH"/>
    <property type="match status" value="1"/>
</dbReference>
<dbReference type="AlphaFoldDB" id="A0A0R3NWB0"/>
<protein>
    <submittedName>
        <fullName evidence="1">Uncharacterized protein, isoform B</fullName>
    </submittedName>
</protein>
<dbReference type="EMBL" id="CH476026">
    <property type="protein sequence ID" value="KRT05403.1"/>
    <property type="molecule type" value="Genomic_DNA"/>
</dbReference>